<gene>
    <name evidence="3" type="ORF">SOIL9_13630</name>
</gene>
<dbReference type="PANTHER" id="PTHR45586">
    <property type="entry name" value="TPR REPEAT-CONTAINING PROTEIN PA4667"/>
    <property type="match status" value="1"/>
</dbReference>
<dbReference type="Proteomes" id="UP000464178">
    <property type="component" value="Chromosome"/>
</dbReference>
<protein>
    <recommendedName>
        <fullName evidence="5">Tetratricopeptide repeat protein</fullName>
    </recommendedName>
</protein>
<evidence type="ECO:0000313" key="4">
    <source>
        <dbReference type="Proteomes" id="UP000464178"/>
    </source>
</evidence>
<dbReference type="AlphaFoldDB" id="A0A6P2D4X4"/>
<dbReference type="InterPro" id="IPR011990">
    <property type="entry name" value="TPR-like_helical_dom_sf"/>
</dbReference>
<keyword evidence="4" id="KW-1185">Reference proteome</keyword>
<proteinExistence type="predicted"/>
<keyword evidence="1" id="KW-0677">Repeat</keyword>
<reference evidence="3 4" key="1">
    <citation type="submission" date="2019-05" db="EMBL/GenBank/DDBJ databases">
        <authorList>
            <consortium name="Science for Life Laboratories"/>
        </authorList>
    </citation>
    <scope>NUCLEOTIDE SEQUENCE [LARGE SCALE GENOMIC DNA]</scope>
    <source>
        <strain evidence="3">Soil9</strain>
    </source>
</reference>
<evidence type="ECO:0000313" key="3">
    <source>
        <dbReference type="EMBL" id="VTR96351.1"/>
    </source>
</evidence>
<dbReference type="Pfam" id="PF14559">
    <property type="entry name" value="TPR_19"/>
    <property type="match status" value="1"/>
</dbReference>
<name>A0A6P2D4X4_9BACT</name>
<accession>A0A6P2D4X4</accession>
<dbReference type="PANTHER" id="PTHR45586:SF1">
    <property type="entry name" value="LIPOPOLYSACCHARIDE ASSEMBLY PROTEIN B"/>
    <property type="match status" value="1"/>
</dbReference>
<dbReference type="RefSeq" id="WP_162670647.1">
    <property type="nucleotide sequence ID" value="NZ_LR593886.1"/>
</dbReference>
<evidence type="ECO:0000256" key="2">
    <source>
        <dbReference type="ARBA" id="ARBA00022803"/>
    </source>
</evidence>
<keyword evidence="3" id="KW-0449">Lipoprotein</keyword>
<evidence type="ECO:0000256" key="1">
    <source>
        <dbReference type="ARBA" id="ARBA00022737"/>
    </source>
</evidence>
<dbReference type="EMBL" id="LR593886">
    <property type="protein sequence ID" value="VTR96351.1"/>
    <property type="molecule type" value="Genomic_DNA"/>
</dbReference>
<dbReference type="SUPFAM" id="SSF48452">
    <property type="entry name" value="TPR-like"/>
    <property type="match status" value="2"/>
</dbReference>
<dbReference type="InterPro" id="IPR051012">
    <property type="entry name" value="CellSynth/LPSAsmb/PSIAsmb"/>
</dbReference>
<sequence>MIRRLLKVFATRRGAIGLATVVFVVLVGAPNVWAWSRLRAGRAALARHDPAAARRELAACARLWGGRAPVRLAACRAAWQDGDVEGARRELRAAQSNLGQATDETAFEWALVQAASGNMREVEVYLQNRAAEAPGAAGPLVWEALAMGYLRVYRILDAMACLEAWLQRSPDNVRALELRGETYVIGRGAVRGAEDFRRVLDLDPGRDYARRRLADAVISLGGYEEAARNLEVLRARHPDDPGLVARLARCYNFLGQRDEARRLLDETLERYPDDGPCLRTRGQLAMTEDRKADAEQWLRRAAVAMPEDYQAQWLLFEALRQQGKSEEARVQGLKADEIKDRVARLTELQSRRLAEFPLDPALHFEMGQLLIQTGRGDVGERWLLGALKLDPEHRASHLALAEYYESRGERAKAEEHRARAVGGKQ</sequence>
<evidence type="ECO:0008006" key="5">
    <source>
        <dbReference type="Google" id="ProtNLM"/>
    </source>
</evidence>
<organism evidence="3 4">
    <name type="scientific">Gemmata massiliana</name>
    <dbReference type="NCBI Taxonomy" id="1210884"/>
    <lineage>
        <taxon>Bacteria</taxon>
        <taxon>Pseudomonadati</taxon>
        <taxon>Planctomycetota</taxon>
        <taxon>Planctomycetia</taxon>
        <taxon>Gemmatales</taxon>
        <taxon>Gemmataceae</taxon>
        <taxon>Gemmata</taxon>
    </lineage>
</organism>
<keyword evidence="2" id="KW-0802">TPR repeat</keyword>
<dbReference type="Gene3D" id="1.25.40.10">
    <property type="entry name" value="Tetratricopeptide repeat domain"/>
    <property type="match status" value="2"/>
</dbReference>
<dbReference type="KEGG" id="gms:SOIL9_13630"/>